<dbReference type="Pfam" id="PF12099">
    <property type="entry name" value="DUF3575"/>
    <property type="match status" value="1"/>
</dbReference>
<evidence type="ECO:0000313" key="3">
    <source>
        <dbReference type="Proteomes" id="UP000663935"/>
    </source>
</evidence>
<sequence>MIKKTILLCAVLLAFSNLKAQENIVKAGAILGNLGVQYERSLSDHFSVIGQLGYSNIKTTVNNVDSKSDGLGYYFEGRYYFSSNKDLMEGWHIGPYYNSINTKNDNDVKTNISSFGLATGYQWVLDSQLTIGIIFGGGTLNIDSDNSDIEFLGDIGFLPHLGFTLGYSF</sequence>
<proteinExistence type="predicted"/>
<keyword evidence="1" id="KW-0732">Signal</keyword>
<evidence type="ECO:0000313" key="2">
    <source>
        <dbReference type="EMBL" id="QTD38836.1"/>
    </source>
</evidence>
<dbReference type="EMBL" id="CP071795">
    <property type="protein sequence ID" value="QTD38836.1"/>
    <property type="molecule type" value="Genomic_DNA"/>
</dbReference>
<dbReference type="Proteomes" id="UP000663935">
    <property type="component" value="Chromosome"/>
</dbReference>
<dbReference type="RefSeq" id="WP_207972950.1">
    <property type="nucleotide sequence ID" value="NZ_CP071795.1"/>
</dbReference>
<accession>A0ABX7T0P4</accession>
<name>A0ABX7T0P4_9FLAO</name>
<feature type="signal peptide" evidence="1">
    <location>
        <begin position="1"/>
        <end position="20"/>
    </location>
</feature>
<reference evidence="2 3" key="1">
    <citation type="submission" date="2021-03" db="EMBL/GenBank/DDBJ databases">
        <title>Complete genome of Polaribacter_sp.G4M1.</title>
        <authorList>
            <person name="Jeong S.W."/>
            <person name="Bae J.W."/>
        </authorList>
    </citation>
    <scope>NUCLEOTIDE SEQUENCE [LARGE SCALE GENOMIC DNA]</scope>
    <source>
        <strain evidence="2 3">G4M1</strain>
    </source>
</reference>
<protein>
    <submittedName>
        <fullName evidence="2">DUF3575 domain-containing protein</fullName>
    </submittedName>
</protein>
<dbReference type="InterPro" id="IPR021958">
    <property type="entry name" value="DUF3575"/>
</dbReference>
<keyword evidence="3" id="KW-1185">Reference proteome</keyword>
<gene>
    <name evidence="2" type="ORF">JL193_06150</name>
</gene>
<evidence type="ECO:0000256" key="1">
    <source>
        <dbReference type="SAM" id="SignalP"/>
    </source>
</evidence>
<organism evidence="2 3">
    <name type="scientific">Polaribacter batillariae</name>
    <dbReference type="NCBI Taxonomy" id="2808900"/>
    <lineage>
        <taxon>Bacteria</taxon>
        <taxon>Pseudomonadati</taxon>
        <taxon>Bacteroidota</taxon>
        <taxon>Flavobacteriia</taxon>
        <taxon>Flavobacteriales</taxon>
        <taxon>Flavobacteriaceae</taxon>
    </lineage>
</organism>
<feature type="chain" id="PRO_5045502052" evidence="1">
    <location>
        <begin position="21"/>
        <end position="169"/>
    </location>
</feature>